<reference evidence="14 16" key="1">
    <citation type="journal article" date="2010" name="BMC Genomics">
        <title>Combination of measures distinguishes pre-miRNAs from other stem-loops in the genome of the newly sequenced Anopheles darlingi.</title>
        <authorList>
            <person name="Mendes N.D."/>
            <person name="Freitas A.T."/>
            <person name="Vasconcelos A.T."/>
            <person name="Sagot M.F."/>
        </authorList>
    </citation>
    <scope>NUCLEOTIDE SEQUENCE</scope>
</reference>
<keyword evidence="2" id="KW-0479">Metal-binding</keyword>
<dbReference type="OMA" id="KCMARWS"/>
<keyword evidence="3" id="KW-0677">Repeat</keyword>
<dbReference type="EMBL" id="ADMH02000892">
    <property type="protein sequence ID" value="ETN64740.1"/>
    <property type="molecule type" value="Genomic_DNA"/>
</dbReference>
<comment type="subcellular location">
    <subcellularLocation>
        <location evidence="1">Nucleus</location>
    </subcellularLocation>
</comment>
<evidence type="ECO:0000313" key="15">
    <source>
        <dbReference type="EnsemblMetazoa" id="ADAC003510-PA"/>
    </source>
</evidence>
<evidence type="ECO:0000256" key="10">
    <source>
        <dbReference type="SAM" id="MobiDB-lite"/>
    </source>
</evidence>
<evidence type="ECO:0000256" key="4">
    <source>
        <dbReference type="ARBA" id="ARBA00022771"/>
    </source>
</evidence>
<feature type="region of interest" description="Disordered" evidence="10">
    <location>
        <begin position="662"/>
        <end position="780"/>
    </location>
</feature>
<evidence type="ECO:0000256" key="5">
    <source>
        <dbReference type="ARBA" id="ARBA00022833"/>
    </source>
</evidence>
<dbReference type="InterPro" id="IPR019786">
    <property type="entry name" value="Zinc_finger_PHD-type_CS"/>
</dbReference>
<dbReference type="PROSITE" id="PS50157">
    <property type="entry name" value="ZINC_FINGER_C2H2_2"/>
    <property type="match status" value="1"/>
</dbReference>
<keyword evidence="7" id="KW-0539">Nucleus</keyword>
<reference evidence="14" key="3">
    <citation type="journal article" date="2013" name="Nucleic Acids Res.">
        <title>The genome of Anopheles darlingi, the main neotropical malaria vector.</title>
        <authorList>
            <person name="Marinotti O."/>
            <person name="Cerqueira G.C."/>
            <person name="de Almeida L.G."/>
            <person name="Ferro M.I."/>
            <person name="Loreto E.L."/>
            <person name="Zaha A."/>
            <person name="Teixeira S.M."/>
            <person name="Wespiser A.R."/>
            <person name="Almeida E Silva A."/>
            <person name="Schlindwein A.D."/>
            <person name="Pacheco A.C."/>
            <person name="Silva A.L."/>
            <person name="Graveley B.R."/>
            <person name="Walenz B.P."/>
            <person name="Lima Bde A."/>
            <person name="Ribeiro C.A."/>
            <person name="Nunes-Silva C.G."/>
            <person name="de Carvalho C.R."/>
            <person name="Soares C.M."/>
            <person name="de Menezes C.B."/>
            <person name="Matiolli C."/>
            <person name="Caffrey D."/>
            <person name="Araujo D.A."/>
            <person name="de Oliveira D.M."/>
            <person name="Golenbock D."/>
            <person name="Grisard E.C."/>
            <person name="Fantinatti-Garboggini F."/>
            <person name="de Carvalho F.M."/>
            <person name="Barcellos F.G."/>
            <person name="Prosdocimi F."/>
            <person name="May G."/>
            <person name="Azevedo Junior G.M."/>
            <person name="Guimaraes G.M."/>
            <person name="Goldman G.H."/>
            <person name="Padilha I.Q."/>
            <person name="Batista Jda S."/>
            <person name="Ferro J.A."/>
            <person name="Ribeiro J.M."/>
            <person name="Fietto J.L."/>
            <person name="Dabbas K.M."/>
            <person name="Cerdeira L."/>
            <person name="Agnez-Lima L.F."/>
            <person name="Brocchi M."/>
            <person name="de Carvalho M.O."/>
            <person name="Teixeira Mde M."/>
            <person name="Diniz Maia Mde M."/>
            <person name="Goldman M.H."/>
            <person name="Cruz Schneider M.P."/>
            <person name="Felipe M.S."/>
            <person name="Hungria M."/>
            <person name="Nicolas M.F."/>
            <person name="Pereira M."/>
            <person name="Montes M.A."/>
            <person name="Cantao M.E."/>
            <person name="Vincentz M."/>
            <person name="Rafael M.S."/>
            <person name="Silverman N."/>
            <person name="Stoco P.H."/>
            <person name="Souza R.C."/>
            <person name="Vicentini R."/>
            <person name="Gazzinelli R.T."/>
            <person name="Neves Rde O."/>
            <person name="Silva R."/>
            <person name="Astolfi-Filho S."/>
            <person name="Maciel T.E."/>
            <person name="Urmenyi T.P."/>
            <person name="Tadei W.P."/>
            <person name="Camargo E.P."/>
            <person name="de Vasconcelos A.T."/>
        </authorList>
    </citation>
    <scope>NUCLEOTIDE SEQUENCE</scope>
</reference>
<dbReference type="InterPro" id="IPR043449">
    <property type="entry name" value="PHF20-like"/>
</dbReference>
<dbReference type="Pfam" id="PF18104">
    <property type="entry name" value="Tudor_2"/>
    <property type="match status" value="1"/>
</dbReference>
<dbReference type="SUPFAM" id="SSF63748">
    <property type="entry name" value="Tudor/PWWP/MBT"/>
    <property type="match status" value="2"/>
</dbReference>
<dbReference type="PANTHER" id="PTHR15856:SF51">
    <property type="entry name" value="MBD-R2"/>
    <property type="match status" value="1"/>
</dbReference>
<evidence type="ECO:0000259" key="11">
    <source>
        <dbReference type="PROSITE" id="PS50157"/>
    </source>
</evidence>
<keyword evidence="16" id="KW-1185">Reference proteome</keyword>
<dbReference type="GO" id="GO:0005634">
    <property type="term" value="C:nucleus"/>
    <property type="evidence" value="ECO:0007669"/>
    <property type="project" value="UniProtKB-SubCell"/>
</dbReference>
<dbReference type="HOGENOM" id="CLU_005642_0_0_1"/>
<dbReference type="eggNOG" id="KOG1844">
    <property type="taxonomic scope" value="Eukaryota"/>
</dbReference>
<dbReference type="VEuPathDB" id="VectorBase:ADAC003510"/>
<evidence type="ECO:0000256" key="2">
    <source>
        <dbReference type="ARBA" id="ARBA00022723"/>
    </source>
</evidence>
<dbReference type="PROSITE" id="PS50950">
    <property type="entry name" value="ZF_THAP"/>
    <property type="match status" value="1"/>
</dbReference>
<evidence type="ECO:0000256" key="6">
    <source>
        <dbReference type="ARBA" id="ARBA00023125"/>
    </source>
</evidence>
<dbReference type="VEuPathDB" id="VectorBase:ADAR2_004063"/>
<evidence type="ECO:0000259" key="13">
    <source>
        <dbReference type="PROSITE" id="PS50982"/>
    </source>
</evidence>
<dbReference type="InterPro" id="IPR040477">
    <property type="entry name" value="KDM4-like_Tudor"/>
</dbReference>
<dbReference type="FunCoup" id="W5JPC4">
    <property type="interactions" value="1379"/>
</dbReference>
<dbReference type="Gene3D" id="3.30.40.10">
    <property type="entry name" value="Zinc/RING finger domain, C3HC4 (zinc finger)"/>
    <property type="match status" value="1"/>
</dbReference>
<dbReference type="SUPFAM" id="SSF54171">
    <property type="entry name" value="DNA-binding domain"/>
    <property type="match status" value="1"/>
</dbReference>
<dbReference type="InterPro" id="IPR038441">
    <property type="entry name" value="THAP_Znf_sf"/>
</dbReference>
<feature type="domain" description="MBD" evidence="13">
    <location>
        <begin position="454"/>
        <end position="523"/>
    </location>
</feature>
<gene>
    <name evidence="14" type="ORF">AND_003510</name>
</gene>
<dbReference type="Pfam" id="PF20826">
    <property type="entry name" value="PHD_5"/>
    <property type="match status" value="1"/>
</dbReference>
<reference evidence="15" key="4">
    <citation type="submission" date="2015-06" db="UniProtKB">
        <authorList>
            <consortium name="EnsemblMetazoa"/>
        </authorList>
    </citation>
    <scope>IDENTIFICATION</scope>
</reference>
<dbReference type="InterPro" id="IPR013087">
    <property type="entry name" value="Znf_C2H2_type"/>
</dbReference>
<dbReference type="GO" id="GO:0003677">
    <property type="term" value="F:DNA binding"/>
    <property type="evidence" value="ECO:0007669"/>
    <property type="project" value="UniProtKB-UniRule"/>
</dbReference>
<proteinExistence type="predicted"/>
<dbReference type="Gene3D" id="6.20.210.20">
    <property type="entry name" value="THAP domain"/>
    <property type="match status" value="1"/>
</dbReference>
<dbReference type="SMART" id="SM00249">
    <property type="entry name" value="PHD"/>
    <property type="match status" value="1"/>
</dbReference>
<dbReference type="GO" id="GO:0006357">
    <property type="term" value="P:regulation of transcription by RNA polymerase II"/>
    <property type="evidence" value="ECO:0007669"/>
    <property type="project" value="TreeGrafter"/>
</dbReference>
<dbReference type="InterPro" id="IPR001965">
    <property type="entry name" value="Znf_PHD"/>
</dbReference>
<dbReference type="PROSITE" id="PS50982">
    <property type="entry name" value="MBD"/>
    <property type="match status" value="1"/>
</dbReference>
<dbReference type="EnsemblMetazoa" id="ADAC003510-RA">
    <property type="protein sequence ID" value="ADAC003510-PA"/>
    <property type="gene ID" value="ADAC003510"/>
</dbReference>
<dbReference type="InterPro" id="IPR016177">
    <property type="entry name" value="DNA-bd_dom_sf"/>
</dbReference>
<dbReference type="SUPFAM" id="SSF57716">
    <property type="entry name" value="Glucocorticoid receptor-like (DNA-binding domain)"/>
    <property type="match status" value="1"/>
</dbReference>
<keyword evidence="4 8" id="KW-0863">Zinc-finger</keyword>
<dbReference type="Gene3D" id="2.30.30.140">
    <property type="match status" value="2"/>
</dbReference>
<feature type="domain" description="C2H2-type" evidence="11">
    <location>
        <begin position="570"/>
        <end position="595"/>
    </location>
</feature>
<dbReference type="SMART" id="SM00333">
    <property type="entry name" value="TUDOR"/>
    <property type="match status" value="1"/>
</dbReference>
<evidence type="ECO:0000313" key="14">
    <source>
        <dbReference type="EMBL" id="ETN64740.1"/>
    </source>
</evidence>
<dbReference type="SMART" id="SM00692">
    <property type="entry name" value="DM3"/>
    <property type="match status" value="1"/>
</dbReference>
<feature type="compositionally biased region" description="Basic and acidic residues" evidence="10">
    <location>
        <begin position="677"/>
        <end position="686"/>
    </location>
</feature>
<dbReference type="CDD" id="cd20104">
    <property type="entry name" value="MBT_PHF20L1-like"/>
    <property type="match status" value="1"/>
</dbReference>
<feature type="compositionally biased region" description="Low complexity" evidence="10">
    <location>
        <begin position="153"/>
        <end position="174"/>
    </location>
</feature>
<evidence type="ECO:0000256" key="1">
    <source>
        <dbReference type="ARBA" id="ARBA00004123"/>
    </source>
</evidence>
<keyword evidence="5" id="KW-0862">Zinc</keyword>
<dbReference type="GO" id="GO:0044545">
    <property type="term" value="C:NSL complex"/>
    <property type="evidence" value="ECO:0007669"/>
    <property type="project" value="TreeGrafter"/>
</dbReference>
<dbReference type="SUPFAM" id="SSF57903">
    <property type="entry name" value="FYVE/PHD zinc finger"/>
    <property type="match status" value="1"/>
</dbReference>
<dbReference type="Pfam" id="PF01429">
    <property type="entry name" value="MBD"/>
    <property type="match status" value="1"/>
</dbReference>
<evidence type="ECO:0000256" key="7">
    <source>
        <dbReference type="ARBA" id="ARBA00023242"/>
    </source>
</evidence>
<dbReference type="Proteomes" id="UP000000673">
    <property type="component" value="Unassembled WGS sequence"/>
</dbReference>
<dbReference type="Gene3D" id="3.30.890.10">
    <property type="entry name" value="Methyl-cpg-binding Protein 2, Chain A"/>
    <property type="match status" value="1"/>
</dbReference>
<feature type="domain" description="THAP-type" evidence="12">
    <location>
        <begin position="1"/>
        <end position="85"/>
    </location>
</feature>
<dbReference type="CDD" id="cd01396">
    <property type="entry name" value="MeCP2_MBD"/>
    <property type="match status" value="1"/>
</dbReference>
<dbReference type="Pfam" id="PF05485">
    <property type="entry name" value="THAP"/>
    <property type="match status" value="1"/>
</dbReference>
<feature type="region of interest" description="Disordered" evidence="10">
    <location>
        <begin position="146"/>
        <end position="239"/>
    </location>
</feature>
<dbReference type="InterPro" id="IPR001739">
    <property type="entry name" value="Methyl_CpG_DNA-bd"/>
</dbReference>
<organism evidence="14">
    <name type="scientific">Anopheles darlingi</name>
    <name type="common">Mosquito</name>
    <dbReference type="NCBI Taxonomy" id="43151"/>
    <lineage>
        <taxon>Eukaryota</taxon>
        <taxon>Metazoa</taxon>
        <taxon>Ecdysozoa</taxon>
        <taxon>Arthropoda</taxon>
        <taxon>Hexapoda</taxon>
        <taxon>Insecta</taxon>
        <taxon>Pterygota</taxon>
        <taxon>Neoptera</taxon>
        <taxon>Endopterygota</taxon>
        <taxon>Diptera</taxon>
        <taxon>Nematocera</taxon>
        <taxon>Culicoidea</taxon>
        <taxon>Culicidae</taxon>
        <taxon>Anophelinae</taxon>
        <taxon>Anopheles</taxon>
    </lineage>
</organism>
<feature type="compositionally biased region" description="Basic residues" evidence="10">
    <location>
        <begin position="766"/>
        <end position="780"/>
    </location>
</feature>
<dbReference type="InterPro" id="IPR002999">
    <property type="entry name" value="Tudor"/>
</dbReference>
<dbReference type="SMART" id="SM00355">
    <property type="entry name" value="ZnF_C2H2"/>
    <property type="match status" value="1"/>
</dbReference>
<evidence type="ECO:0000259" key="12">
    <source>
        <dbReference type="PROSITE" id="PS50950"/>
    </source>
</evidence>
<feature type="compositionally biased region" description="Low complexity" evidence="10">
    <location>
        <begin position="688"/>
        <end position="701"/>
    </location>
</feature>
<dbReference type="GO" id="GO:0008270">
    <property type="term" value="F:zinc ion binding"/>
    <property type="evidence" value="ECO:0007669"/>
    <property type="project" value="UniProtKB-KW"/>
</dbReference>
<dbReference type="InterPro" id="IPR006612">
    <property type="entry name" value="THAP_Znf"/>
</dbReference>
<keyword evidence="6 9" id="KW-0238">DNA-binding</keyword>
<evidence type="ECO:0000256" key="3">
    <source>
        <dbReference type="ARBA" id="ARBA00022737"/>
    </source>
</evidence>
<dbReference type="InterPro" id="IPR011011">
    <property type="entry name" value="Znf_FYVE_PHD"/>
</dbReference>
<sequence length="1112" mass="123830">MGGRKCIVPGCPSAANRKADRGVTFHKVPLNEKIKRQWIEACRLAERPNSYRSGNVCSRHFRRADFQEFKGKKFMLKTVAVPSIFNWTKPQRPDALANVTVKEEEELCSTPDATPRKLQYQDESFVHEVGDMYEDDSVVVKVEEPEIKTEPDAAAPVTPKTPAPSSSKKSSVSTLKRKSASKRSASARKLASSKKQPRVELVAPPASPKKQTPKKAGTSTVKPHASPEMGIVAGTGGSERLTSFTPGTKIEAQDFSGRWHSANLVEVDTEEREVLVQFEKAEKSKTILNDEWIPMDSVRLRPVTQHATYTVGEKVFARWSDSRKFKATIQSILENDMYEVMFEDGFAKICKSSHISRLKRTEDGVEAHPADTATSSVEVKIKTEKMEPGTATEESNMTTAAMPSIISLEQFRIPQVAKLADLPPIPQDGEWCCHWMNDYPVGESSELDLPGGKVYSVIVPDWRMPEGWQKHIYQRVTTFGKIDIVLVSPSGKPFRSRLEVKQHLDEQGELYDPMKYDFGLHKKRAKDLGFYGYTQEYRDAFLSAPVAEPVLLNTEVNIGSVKVKIIDNLYQCPEQDCLKTFRKENHLQIHIKHYHHELAKGLGEILNMQDLAQLRTPIEILDTPVKTVARKSTVAGTGSTSKAASKDDDKKLELVLVKREPGTEGEWDQLQKTPVATKHDAPERIKPGSSAVASGDASVSKVKQEPNDGAGPLVASKNNSVTTPAAGFANHSTSSASKSKSSKKKPKIKLFSLKKTGNRPFDSSKVRRVGKSSASKRKKSRAVAAAAAKQAIPRTFLNRPAISGEVGSPYTPGGYPYGEDASMSSFYDDSINAANLSLVDDNGEAIKIVRMRKEEIINCVCKITEEDGLMVQCDVCLCWQHGFCQNFFKDSDVPDTYVCSICRNPYRGRSSKRYGHHQDWLYEGKLPVARYHSANTKHTQRFDILKNVHTLSGNLVELKRFIHSMQVKINIAERKEHPKLYLWSKKWEKSPPRGGEKVVVHSVDPTAPKPMPQIPVPEAPIDPAECQANLLDHIQKQQNDAMARLQAIEAQIIGLEAFDDKADLLESPTETNYPKSKQTIHMLLNDLMQMKKIAAIHADFSDLAQAAQLPAM</sequence>
<evidence type="ECO:0000313" key="16">
    <source>
        <dbReference type="Proteomes" id="UP000000673"/>
    </source>
</evidence>
<dbReference type="CDD" id="cd20386">
    <property type="entry name" value="Tudor_PHF20-like"/>
    <property type="match status" value="1"/>
</dbReference>
<reference evidence="14" key="2">
    <citation type="submission" date="2010-05" db="EMBL/GenBank/DDBJ databases">
        <authorList>
            <person name="Almeida L.G."/>
            <person name="Nicolas M.F."/>
            <person name="Souza R.C."/>
            <person name="Vasconcelos A.T.R."/>
        </authorList>
    </citation>
    <scope>NUCLEOTIDE SEQUENCE</scope>
</reference>
<name>W5JPC4_ANODA</name>
<dbReference type="eggNOG" id="KOG4161">
    <property type="taxonomic scope" value="Eukaryota"/>
</dbReference>
<dbReference type="InterPro" id="IPR013083">
    <property type="entry name" value="Znf_RING/FYVE/PHD"/>
</dbReference>
<dbReference type="PANTHER" id="PTHR15856">
    <property type="entry name" value="PHD FINGER PROTEIN 20-RELATED"/>
    <property type="match status" value="1"/>
</dbReference>
<dbReference type="AlphaFoldDB" id="W5JPC4"/>
<evidence type="ECO:0000256" key="9">
    <source>
        <dbReference type="PROSITE-ProRule" id="PRU00309"/>
    </source>
</evidence>
<protein>
    <submittedName>
        <fullName evidence="14">Phd finger</fullName>
    </submittedName>
</protein>
<dbReference type="PROSITE" id="PS01359">
    <property type="entry name" value="ZF_PHD_1"/>
    <property type="match status" value="1"/>
</dbReference>
<accession>W5JPC4</accession>
<evidence type="ECO:0000256" key="8">
    <source>
        <dbReference type="PROSITE-ProRule" id="PRU00042"/>
    </source>
</evidence>
<dbReference type="STRING" id="43151.W5JPC4"/>
<dbReference type="SMART" id="SM00980">
    <property type="entry name" value="THAP"/>
    <property type="match status" value="1"/>
</dbReference>